<keyword evidence="3" id="KW-1185">Reference proteome</keyword>
<dbReference type="EMBL" id="VTPC01088625">
    <property type="protein sequence ID" value="KAF2886117.1"/>
    <property type="molecule type" value="Genomic_DNA"/>
</dbReference>
<sequence>MAKRKYLTDDELREILEKSDNSDGVHDFSSEDSVQDPVWYPSEFLSTDDDESVGDIESRLQDLKEAEDKEESEDITRSDNQNIMDAINNAKVLEGDRLGKIKPLVDVLQKIF</sequence>
<proteinExistence type="predicted"/>
<evidence type="ECO:0000313" key="3">
    <source>
        <dbReference type="Proteomes" id="UP000801492"/>
    </source>
</evidence>
<comment type="caution">
    <text evidence="2">The sequence shown here is derived from an EMBL/GenBank/DDBJ whole genome shotgun (WGS) entry which is preliminary data.</text>
</comment>
<gene>
    <name evidence="2" type="ORF">ILUMI_20056</name>
</gene>
<accession>A0A8K0CLB7</accession>
<organism evidence="2 3">
    <name type="scientific">Ignelater luminosus</name>
    <name type="common">Cucubano</name>
    <name type="synonym">Pyrophorus luminosus</name>
    <dbReference type="NCBI Taxonomy" id="2038154"/>
    <lineage>
        <taxon>Eukaryota</taxon>
        <taxon>Metazoa</taxon>
        <taxon>Ecdysozoa</taxon>
        <taxon>Arthropoda</taxon>
        <taxon>Hexapoda</taxon>
        <taxon>Insecta</taxon>
        <taxon>Pterygota</taxon>
        <taxon>Neoptera</taxon>
        <taxon>Endopterygota</taxon>
        <taxon>Coleoptera</taxon>
        <taxon>Polyphaga</taxon>
        <taxon>Elateriformia</taxon>
        <taxon>Elateroidea</taxon>
        <taxon>Elateridae</taxon>
        <taxon>Agrypninae</taxon>
        <taxon>Pyrophorini</taxon>
        <taxon>Ignelater</taxon>
    </lineage>
</organism>
<evidence type="ECO:0000256" key="1">
    <source>
        <dbReference type="SAM" id="MobiDB-lite"/>
    </source>
</evidence>
<feature type="region of interest" description="Disordered" evidence="1">
    <location>
        <begin position="62"/>
        <end position="81"/>
    </location>
</feature>
<reference evidence="2" key="1">
    <citation type="submission" date="2019-08" db="EMBL/GenBank/DDBJ databases">
        <title>The genome of the North American firefly Photinus pyralis.</title>
        <authorList>
            <consortium name="Photinus pyralis genome working group"/>
            <person name="Fallon T.R."/>
            <person name="Sander Lower S.E."/>
            <person name="Weng J.-K."/>
        </authorList>
    </citation>
    <scope>NUCLEOTIDE SEQUENCE</scope>
    <source>
        <strain evidence="2">TRF0915ILg1</strain>
        <tissue evidence="2">Whole body</tissue>
    </source>
</reference>
<protein>
    <submittedName>
        <fullName evidence="2">Uncharacterized protein</fullName>
    </submittedName>
</protein>
<dbReference type="Proteomes" id="UP000801492">
    <property type="component" value="Unassembled WGS sequence"/>
</dbReference>
<name>A0A8K0CLB7_IGNLU</name>
<dbReference type="AlphaFoldDB" id="A0A8K0CLB7"/>
<evidence type="ECO:0000313" key="2">
    <source>
        <dbReference type="EMBL" id="KAF2886117.1"/>
    </source>
</evidence>